<dbReference type="SUPFAM" id="SSF52540">
    <property type="entry name" value="P-loop containing nucleoside triphosphate hydrolases"/>
    <property type="match status" value="1"/>
</dbReference>
<organism evidence="2 3">
    <name type="scientific">Micromonospora orduensis</name>
    <dbReference type="NCBI Taxonomy" id="1420891"/>
    <lineage>
        <taxon>Bacteria</taxon>
        <taxon>Bacillati</taxon>
        <taxon>Actinomycetota</taxon>
        <taxon>Actinomycetes</taxon>
        <taxon>Micromonosporales</taxon>
        <taxon>Micromonosporaceae</taxon>
        <taxon>Micromonospora</taxon>
    </lineage>
</organism>
<proteinExistence type="predicted"/>
<evidence type="ECO:0000259" key="1">
    <source>
        <dbReference type="SMART" id="SM00943"/>
    </source>
</evidence>
<name>A0A5C4QCJ8_9ACTN</name>
<feature type="domain" description="DNA primase/polymerase bifunctional N-terminal" evidence="1">
    <location>
        <begin position="9"/>
        <end position="193"/>
    </location>
</feature>
<evidence type="ECO:0000313" key="2">
    <source>
        <dbReference type="EMBL" id="TNH23966.1"/>
    </source>
</evidence>
<gene>
    <name evidence="2" type="ORF">FHG89_26000</name>
</gene>
<dbReference type="Pfam" id="PF13481">
    <property type="entry name" value="AAA_25"/>
    <property type="match status" value="1"/>
</dbReference>
<dbReference type="SUPFAM" id="SSF56747">
    <property type="entry name" value="Prim-pol domain"/>
    <property type="match status" value="1"/>
</dbReference>
<dbReference type="Gene3D" id="3.40.50.300">
    <property type="entry name" value="P-loop containing nucleotide triphosphate hydrolases"/>
    <property type="match status" value="1"/>
</dbReference>
<sequence>MSTPYKVAAGDYAEADPNFWRPIPLPPSKKAPVPDGVTGWSNPQPSREQVEAWVGSGRFTVDQERGVTLPVGNIALRLGPGLIGVDVDAYDDKPGAETFQRLQDRLGALPPTWRSSSRIDGTSGIYLFRCQPARRRGKPAADDGGGIEFVQYGHRYAICAPSLHPSGERYRWFGPDGIEVADEIPEPEELPWLPEEWDRYLLRDDPISGEGAPELPEAEVAAWVAEDSAEPCRQMASVIVKTAGELSLRGADGAHDLTRDGLWQAVRDSAKGHRGLHAAVGIFRKQFLAEVSGVDGKARRESLAKAHAEFNRMLGAAVAKTVHEFGARDEEDWCDLLGSTEVGGGDDAGTSAVLRLAEDMEHRYQAKKLFDARRYKELLSLSKRSRRMSGAEFLAELGEGLPAIWGEGQKVLWITGEALLIAGGDGVGKTTTLQQLLLARIGLGEALWDLPVVPAEGRALYLAMDRPAQAARSLGRMVGEEHRDLLAERLEVWNGPVPVDILSSPAALADWIRAEFGSDIADVYVDSYKDLATSLSDDATGSGLNLAMQEVLARGMNWVGLHHQRKSNGQNKTPNELADVFGSRWLTAGAGSVIFLDGLPGAEEVEVKHLKQPLGKVGPLMISHSHSVGRSETISPKVTALMALQAGPVEGMTVRQVVKAIYGGARVESDQVEAKVRRQLEAMVKAERAVKIPGKKGGTSGSTAAVYQYVREPGEVAG</sequence>
<dbReference type="OrthoDB" id="9773982at2"/>
<accession>A0A5C4QCJ8</accession>
<dbReference type="CDD" id="cd04859">
    <property type="entry name" value="Prim_Pol"/>
    <property type="match status" value="1"/>
</dbReference>
<comment type="caution">
    <text evidence="2">The sequence shown here is derived from an EMBL/GenBank/DDBJ whole genome shotgun (WGS) entry which is preliminary data.</text>
</comment>
<dbReference type="InterPro" id="IPR015330">
    <property type="entry name" value="DNA_primase/pol_bifunc_N"/>
</dbReference>
<dbReference type="Proteomes" id="UP000306145">
    <property type="component" value="Unassembled WGS sequence"/>
</dbReference>
<dbReference type="InterPro" id="IPR027417">
    <property type="entry name" value="P-loop_NTPase"/>
</dbReference>
<keyword evidence="3" id="KW-1185">Reference proteome</keyword>
<reference evidence="2 3" key="1">
    <citation type="submission" date="2019-06" db="EMBL/GenBank/DDBJ databases">
        <title>Micromonospora ordensis sp. nov., isolated from deep marine sediment.</title>
        <authorList>
            <person name="Veyisoglu A."/>
            <person name="Carro L."/>
            <person name="Klenk H.-P."/>
            <person name="Sahin N."/>
        </authorList>
    </citation>
    <scope>NUCLEOTIDE SEQUENCE [LARGE SCALE GENOMIC DNA]</scope>
    <source>
        <strain evidence="2 3">S2509</strain>
    </source>
</reference>
<dbReference type="SMART" id="SM00943">
    <property type="entry name" value="Prim-Pol"/>
    <property type="match status" value="1"/>
</dbReference>
<protein>
    <submittedName>
        <fullName evidence="2">Bifunctional DNA primase/polymerase</fullName>
    </submittedName>
</protein>
<dbReference type="AlphaFoldDB" id="A0A5C4QCJ8"/>
<evidence type="ECO:0000313" key="3">
    <source>
        <dbReference type="Proteomes" id="UP000306145"/>
    </source>
</evidence>
<dbReference type="EMBL" id="VDFY01000230">
    <property type="protein sequence ID" value="TNH23966.1"/>
    <property type="molecule type" value="Genomic_DNA"/>
</dbReference>
<dbReference type="RefSeq" id="WP_139587039.1">
    <property type="nucleotide sequence ID" value="NZ_VDFY01000230.1"/>
</dbReference>
<dbReference type="Pfam" id="PF09250">
    <property type="entry name" value="Prim-Pol"/>
    <property type="match status" value="1"/>
</dbReference>